<evidence type="ECO:0000313" key="3">
    <source>
        <dbReference type="EMBL" id="EDO36786.1"/>
    </source>
</evidence>
<name>A7SHS1_NEMVE</name>
<dbReference type="GO" id="GO:0006457">
    <property type="term" value="P:protein folding"/>
    <property type="evidence" value="ECO:0000318"/>
    <property type="project" value="GO_Central"/>
</dbReference>
<dbReference type="PhylomeDB" id="A7SHS1"/>
<dbReference type="PANTHER" id="PTHR13009:SF22">
    <property type="entry name" value="LD43819P"/>
    <property type="match status" value="1"/>
</dbReference>
<dbReference type="Proteomes" id="UP000001593">
    <property type="component" value="Unassembled WGS sequence"/>
</dbReference>
<sequence>MAKWGEGDPRWIVEERADAKNVNNWHWTEKNASPWSKDKFEELLKGLEIENEQGKCKITNISKVEGEAFANNRKAKLIFLYEWVIQLEWSGMYIVSVMPKLHLEIPNLSEENEIHEVDVNVSTNKDTKEGDKLKAIMRTVGVKLIRQRLADYVHQLKTEFIQGMILPSKDATTKPYELLLCECTFTVCVLCDSSAVTKPLGVPISTKKLIMKEEFLMSAEDLYSTLTEEQRVSAFTRASCKVDATRGGSFVLLDGQVSGKFTELIRDEKIVMEWRQKSWPAGHHSTATITLSQKDDRTELKLVQAGVPEASYENTKQGWKQYYWAAIKQTFMCGERYF</sequence>
<dbReference type="InParanoid" id="A7SHS1"/>
<dbReference type="eggNOG" id="KOG2936">
    <property type="taxonomic scope" value="Eukaryota"/>
</dbReference>
<dbReference type="AlphaFoldDB" id="A7SHS1"/>
<dbReference type="SUPFAM" id="SSF103111">
    <property type="entry name" value="Activator of Hsp90 ATPase, Aha1"/>
    <property type="match status" value="1"/>
</dbReference>
<dbReference type="HOGENOM" id="CLU_049046_0_0_1"/>
<evidence type="ECO:0000256" key="1">
    <source>
        <dbReference type="ARBA" id="ARBA00006817"/>
    </source>
</evidence>
<dbReference type="STRING" id="45351.A7SHS1"/>
<proteinExistence type="inferred from homology"/>
<dbReference type="Pfam" id="PF09229">
    <property type="entry name" value="Aha1_N"/>
    <property type="match status" value="1"/>
</dbReference>
<evidence type="ECO:0000259" key="2">
    <source>
        <dbReference type="SMART" id="SM01000"/>
    </source>
</evidence>
<dbReference type="GO" id="GO:0005829">
    <property type="term" value="C:cytosol"/>
    <property type="evidence" value="ECO:0000318"/>
    <property type="project" value="GO_Central"/>
</dbReference>
<feature type="domain" description="Activator of Hsp90 ATPase AHSA1-like N-terminal" evidence="2">
    <location>
        <begin position="29"/>
        <end position="162"/>
    </location>
</feature>
<dbReference type="InterPro" id="IPR023393">
    <property type="entry name" value="START-like_dom_sf"/>
</dbReference>
<organism evidence="3 4">
    <name type="scientific">Nematostella vectensis</name>
    <name type="common">Starlet sea anemone</name>
    <dbReference type="NCBI Taxonomy" id="45351"/>
    <lineage>
        <taxon>Eukaryota</taxon>
        <taxon>Metazoa</taxon>
        <taxon>Cnidaria</taxon>
        <taxon>Anthozoa</taxon>
        <taxon>Hexacorallia</taxon>
        <taxon>Actiniaria</taxon>
        <taxon>Edwardsiidae</taxon>
        <taxon>Nematostella</taxon>
    </lineage>
</organism>
<dbReference type="Gene3D" id="3.30.530.20">
    <property type="match status" value="1"/>
</dbReference>
<gene>
    <name evidence="3" type="ORF">NEMVEDRAFT_v1g118846</name>
</gene>
<dbReference type="SMART" id="SM01000">
    <property type="entry name" value="Aha1_N"/>
    <property type="match status" value="1"/>
</dbReference>
<dbReference type="SUPFAM" id="SSF55961">
    <property type="entry name" value="Bet v1-like"/>
    <property type="match status" value="1"/>
</dbReference>
<protein>
    <recommendedName>
        <fullName evidence="2">Activator of Hsp90 ATPase AHSA1-like N-terminal domain-containing protein</fullName>
    </recommendedName>
</protein>
<dbReference type="InterPro" id="IPR015310">
    <property type="entry name" value="AHSA1-like_N"/>
</dbReference>
<dbReference type="Gene3D" id="3.15.10.20">
    <property type="entry name" value="Activator of Hsp90 ATPase Aha1, N-terminal domain"/>
    <property type="match status" value="1"/>
</dbReference>
<accession>A7SHS1</accession>
<dbReference type="FunCoup" id="A7SHS1">
    <property type="interactions" value="1096"/>
</dbReference>
<dbReference type="CDD" id="cd08892">
    <property type="entry name" value="SRPBCC_Aha1"/>
    <property type="match status" value="1"/>
</dbReference>
<dbReference type="Pfam" id="PF08327">
    <property type="entry name" value="AHSA1"/>
    <property type="match status" value="1"/>
</dbReference>
<keyword evidence="4" id="KW-1185">Reference proteome</keyword>
<dbReference type="GO" id="GO:0051087">
    <property type="term" value="F:protein-folding chaperone binding"/>
    <property type="evidence" value="ECO:0007669"/>
    <property type="project" value="InterPro"/>
</dbReference>
<dbReference type="EMBL" id="DS469662">
    <property type="protein sequence ID" value="EDO36786.1"/>
    <property type="molecule type" value="Genomic_DNA"/>
</dbReference>
<comment type="similarity">
    <text evidence="1">Belongs to the AHA1 family.</text>
</comment>
<dbReference type="InterPro" id="IPR036338">
    <property type="entry name" value="Aha1"/>
</dbReference>
<dbReference type="OMA" id="GDCEVNQ"/>
<dbReference type="PANTHER" id="PTHR13009">
    <property type="entry name" value="HEAT SHOCK PROTEIN 90 HSP90 CO-CHAPERONE AHA-1"/>
    <property type="match status" value="1"/>
</dbReference>
<reference evidence="3 4" key="1">
    <citation type="journal article" date="2007" name="Science">
        <title>Sea anemone genome reveals ancestral eumetazoan gene repertoire and genomic organization.</title>
        <authorList>
            <person name="Putnam N.H."/>
            <person name="Srivastava M."/>
            <person name="Hellsten U."/>
            <person name="Dirks B."/>
            <person name="Chapman J."/>
            <person name="Salamov A."/>
            <person name="Terry A."/>
            <person name="Shapiro H."/>
            <person name="Lindquist E."/>
            <person name="Kapitonov V.V."/>
            <person name="Jurka J."/>
            <person name="Genikhovich G."/>
            <person name="Grigoriev I.V."/>
            <person name="Lucas S.M."/>
            <person name="Steele R.E."/>
            <person name="Finnerty J.R."/>
            <person name="Technau U."/>
            <person name="Martindale M.Q."/>
            <person name="Rokhsar D.S."/>
        </authorList>
    </citation>
    <scope>NUCLEOTIDE SEQUENCE [LARGE SCALE GENOMIC DNA]</scope>
    <source>
        <strain evidence="4">CH2 X CH6</strain>
    </source>
</reference>
<evidence type="ECO:0000313" key="4">
    <source>
        <dbReference type="Proteomes" id="UP000001593"/>
    </source>
</evidence>
<dbReference type="InterPro" id="IPR013538">
    <property type="entry name" value="ASHA1/2-like_C"/>
</dbReference>
<dbReference type="GO" id="GO:0001671">
    <property type="term" value="F:ATPase activator activity"/>
    <property type="evidence" value="ECO:0000318"/>
    <property type="project" value="GO_Central"/>
</dbReference>